<evidence type="ECO:0000313" key="4">
    <source>
        <dbReference type="Proteomes" id="UP000830631"/>
    </source>
</evidence>
<dbReference type="Proteomes" id="UP000830631">
    <property type="component" value="Chromosome"/>
</dbReference>
<evidence type="ECO:0000313" key="3">
    <source>
        <dbReference type="EMBL" id="UPL16391.1"/>
    </source>
</evidence>
<dbReference type="SUPFAM" id="SSF51735">
    <property type="entry name" value="NAD(P)-binding Rossmann-fold domains"/>
    <property type="match status" value="1"/>
</dbReference>
<name>A0ABY4IXA8_9MICO</name>
<proteinExistence type="inferred from homology"/>
<dbReference type="RefSeq" id="WP_261811924.1">
    <property type="nucleotide sequence ID" value="NZ_CP078078.1"/>
</dbReference>
<dbReference type="Gene3D" id="3.40.50.720">
    <property type="entry name" value="NAD(P)-binding Rossmann-like Domain"/>
    <property type="match status" value="1"/>
</dbReference>
<evidence type="ECO:0000259" key="2">
    <source>
        <dbReference type="Pfam" id="PF01370"/>
    </source>
</evidence>
<dbReference type="PANTHER" id="PTHR43000">
    <property type="entry name" value="DTDP-D-GLUCOSE 4,6-DEHYDRATASE-RELATED"/>
    <property type="match status" value="1"/>
</dbReference>
<dbReference type="Pfam" id="PF01370">
    <property type="entry name" value="Epimerase"/>
    <property type="match status" value="1"/>
</dbReference>
<keyword evidence="4" id="KW-1185">Reference proteome</keyword>
<dbReference type="InterPro" id="IPR001509">
    <property type="entry name" value="Epimerase_deHydtase"/>
</dbReference>
<sequence length="327" mass="36141">MSALRVLFLGGAGMIGSAVAREAVQRGIDLTVVTRGEHRRALPSDVRAIRADVRDAASLDAALGAEEYDAVVNWVGFTPQDVESDIARFAGRTRQYVFVSTCSVFGRPVPQLPITESSPRRHPVFGYARQKLAAELVLEEAYRERGLPLTIVRPMHTYDETTMVFPVTWTAIERMRRGEASVVHGDGTSLWTLTHSSDVARALVPLLGNAHAVGESVNLVSGDILTWDQIHTTLAQAAGVREPLLVHRSSESIGREIPGWGEALQEDFRHSILFDTAKLRRLVPGFHPTVTFSEGARRIVAWHEEDASRRVFDDDLSDAFDRLIRNG</sequence>
<reference evidence="3 4" key="1">
    <citation type="submission" date="2021-06" db="EMBL/GenBank/DDBJ databases">
        <title>Genome-based taxonomic framework of Microbacterium strains isolated from marine environment, the description of four new species and reclassification of four preexisting species.</title>
        <authorList>
            <person name="Lee S.D."/>
            <person name="Kim S.-M."/>
            <person name="Byeon Y.-S."/>
            <person name="Yang H.L."/>
            <person name="Kim I.S."/>
        </authorList>
    </citation>
    <scope>NUCLEOTIDE SEQUENCE [LARGE SCALE GENOMIC DNA]</scope>
    <source>
        <strain evidence="3 4">KSW4-10</strain>
    </source>
</reference>
<accession>A0ABY4IXA8</accession>
<comment type="similarity">
    <text evidence="1">Belongs to the NAD(P)-dependent epimerase/dehydratase family.</text>
</comment>
<gene>
    <name evidence="3" type="ORF">KV397_00785</name>
</gene>
<protein>
    <submittedName>
        <fullName evidence="3">NAD-dependent epimerase/dehydratase family protein</fullName>
    </submittedName>
</protein>
<evidence type="ECO:0000256" key="1">
    <source>
        <dbReference type="ARBA" id="ARBA00007637"/>
    </source>
</evidence>
<feature type="domain" description="NAD-dependent epimerase/dehydratase" evidence="2">
    <location>
        <begin position="6"/>
        <end position="218"/>
    </location>
</feature>
<dbReference type="InterPro" id="IPR036291">
    <property type="entry name" value="NAD(P)-bd_dom_sf"/>
</dbReference>
<organism evidence="3 4">
    <name type="scientific">Microbacterium aurugineum</name>
    <dbReference type="NCBI Taxonomy" id="2851642"/>
    <lineage>
        <taxon>Bacteria</taxon>
        <taxon>Bacillati</taxon>
        <taxon>Actinomycetota</taxon>
        <taxon>Actinomycetes</taxon>
        <taxon>Micrococcales</taxon>
        <taxon>Microbacteriaceae</taxon>
        <taxon>Microbacterium</taxon>
    </lineage>
</organism>
<dbReference type="EMBL" id="CP078078">
    <property type="protein sequence ID" value="UPL16391.1"/>
    <property type="molecule type" value="Genomic_DNA"/>
</dbReference>